<dbReference type="InterPro" id="IPR050669">
    <property type="entry name" value="Hemerythrin"/>
</dbReference>
<dbReference type="OrthoDB" id="9774644at2"/>
<dbReference type="EMBL" id="FWEV01000305">
    <property type="protein sequence ID" value="SLM32251.1"/>
    <property type="molecule type" value="Genomic_DNA"/>
</dbReference>
<keyword evidence="7" id="KW-1185">Reference proteome</keyword>
<proteinExistence type="inferred from homology"/>
<dbReference type="NCBIfam" id="NF033749">
    <property type="entry name" value="bact_hemeryth"/>
    <property type="match status" value="1"/>
</dbReference>
<dbReference type="PANTHER" id="PTHR37164:SF1">
    <property type="entry name" value="BACTERIOHEMERYTHRIN"/>
    <property type="match status" value="1"/>
</dbReference>
<gene>
    <name evidence="6" type="ORF">MTBBW1_610003</name>
</gene>
<dbReference type="NCBIfam" id="TIGR02481">
    <property type="entry name" value="hemeryth_dom"/>
    <property type="match status" value="1"/>
</dbReference>
<dbReference type="PANTHER" id="PTHR37164">
    <property type="entry name" value="BACTERIOHEMERYTHRIN"/>
    <property type="match status" value="1"/>
</dbReference>
<evidence type="ECO:0000256" key="1">
    <source>
        <dbReference type="ARBA" id="ARBA00010587"/>
    </source>
</evidence>
<evidence type="ECO:0000313" key="7">
    <source>
        <dbReference type="Proteomes" id="UP000191931"/>
    </source>
</evidence>
<protein>
    <submittedName>
        <fullName evidence="6">Putative Bacteriohemerythrin</fullName>
    </submittedName>
</protein>
<accession>A0A1W1HIB7</accession>
<organism evidence="6 7">
    <name type="scientific">Desulfamplus magnetovallimortis</name>
    <dbReference type="NCBI Taxonomy" id="1246637"/>
    <lineage>
        <taxon>Bacteria</taxon>
        <taxon>Pseudomonadati</taxon>
        <taxon>Thermodesulfobacteriota</taxon>
        <taxon>Desulfobacteria</taxon>
        <taxon>Desulfobacterales</taxon>
        <taxon>Desulfobacteraceae</taxon>
        <taxon>Desulfamplus</taxon>
    </lineage>
</organism>
<sequence length="135" mass="16180">MPQIVWTEKFSVGYPEIDRQHKEWIKIFNTAYDKMMSNDMNTISELGINAIQEMLDYAEKHFAFEEAYMKEIGYPQLAEHTQIHISFKVKLKKIHDDFQNGIRQLNSEIMKIVENWLVYHILSEDQKYKKFTLSD</sequence>
<evidence type="ECO:0000256" key="3">
    <source>
        <dbReference type="ARBA" id="ARBA00022723"/>
    </source>
</evidence>
<dbReference type="Proteomes" id="UP000191931">
    <property type="component" value="Unassembled WGS sequence"/>
</dbReference>
<evidence type="ECO:0000313" key="6">
    <source>
        <dbReference type="EMBL" id="SLM32251.1"/>
    </source>
</evidence>
<feature type="domain" description="Hemerythrin-like" evidence="5">
    <location>
        <begin position="13"/>
        <end position="129"/>
    </location>
</feature>
<keyword evidence="2" id="KW-0561">Oxygen transport</keyword>
<reference evidence="6 7" key="1">
    <citation type="submission" date="2017-03" db="EMBL/GenBank/DDBJ databases">
        <authorList>
            <person name="Afonso C.L."/>
            <person name="Miller P.J."/>
            <person name="Scott M.A."/>
            <person name="Spackman E."/>
            <person name="Goraichik I."/>
            <person name="Dimitrov K.M."/>
            <person name="Suarez D.L."/>
            <person name="Swayne D.E."/>
        </authorList>
    </citation>
    <scope>NUCLEOTIDE SEQUENCE [LARGE SCALE GENOMIC DNA]</scope>
    <source>
        <strain evidence="6">PRJEB14757</strain>
    </source>
</reference>
<comment type="similarity">
    <text evidence="1">Belongs to the hemerythrin family.</text>
</comment>
<dbReference type="InterPro" id="IPR012827">
    <property type="entry name" value="Hemerythrin_metal-bd"/>
</dbReference>
<dbReference type="SUPFAM" id="SSF47188">
    <property type="entry name" value="Hemerythrin-like"/>
    <property type="match status" value="1"/>
</dbReference>
<keyword evidence="2" id="KW-0813">Transport</keyword>
<dbReference type="Pfam" id="PF01814">
    <property type="entry name" value="Hemerythrin"/>
    <property type="match status" value="1"/>
</dbReference>
<keyword evidence="3" id="KW-0479">Metal-binding</keyword>
<dbReference type="AlphaFoldDB" id="A0A1W1HIB7"/>
<dbReference type="CDD" id="cd12107">
    <property type="entry name" value="Hemerythrin"/>
    <property type="match status" value="1"/>
</dbReference>
<name>A0A1W1HIB7_9BACT</name>
<dbReference type="InterPro" id="IPR016131">
    <property type="entry name" value="Haemerythrin_Fe_BS"/>
</dbReference>
<keyword evidence="4" id="KW-0408">Iron</keyword>
<dbReference type="GO" id="GO:0046872">
    <property type="term" value="F:metal ion binding"/>
    <property type="evidence" value="ECO:0007669"/>
    <property type="project" value="UniProtKB-KW"/>
</dbReference>
<dbReference type="InterPro" id="IPR012312">
    <property type="entry name" value="Hemerythrin-like"/>
</dbReference>
<evidence type="ECO:0000259" key="5">
    <source>
        <dbReference type="Pfam" id="PF01814"/>
    </source>
</evidence>
<dbReference type="GO" id="GO:0005344">
    <property type="term" value="F:oxygen carrier activity"/>
    <property type="evidence" value="ECO:0007669"/>
    <property type="project" value="UniProtKB-KW"/>
</dbReference>
<dbReference type="RefSeq" id="WP_080801714.1">
    <property type="nucleotide sequence ID" value="NZ_LT828542.1"/>
</dbReference>
<dbReference type="Gene3D" id="1.20.120.50">
    <property type="entry name" value="Hemerythrin-like"/>
    <property type="match status" value="1"/>
</dbReference>
<dbReference type="PROSITE" id="PS00550">
    <property type="entry name" value="HEMERYTHRINS"/>
    <property type="match status" value="1"/>
</dbReference>
<dbReference type="STRING" id="1246637.MTBBW1_610003"/>
<evidence type="ECO:0000256" key="2">
    <source>
        <dbReference type="ARBA" id="ARBA00022621"/>
    </source>
</evidence>
<dbReference type="InterPro" id="IPR035938">
    <property type="entry name" value="Hemerythrin-like_sf"/>
</dbReference>
<evidence type="ECO:0000256" key="4">
    <source>
        <dbReference type="ARBA" id="ARBA00023004"/>
    </source>
</evidence>